<accession>A0ABY6L5F4</accession>
<dbReference type="InterPro" id="IPR036397">
    <property type="entry name" value="RNaseH_sf"/>
</dbReference>
<keyword evidence="3" id="KW-1185">Reference proteome</keyword>
<organism evidence="2 3">
    <name type="scientific">Cordylochernes scorpioides</name>
    <dbReference type="NCBI Taxonomy" id="51811"/>
    <lineage>
        <taxon>Eukaryota</taxon>
        <taxon>Metazoa</taxon>
        <taxon>Ecdysozoa</taxon>
        <taxon>Arthropoda</taxon>
        <taxon>Chelicerata</taxon>
        <taxon>Arachnida</taxon>
        <taxon>Pseudoscorpiones</taxon>
        <taxon>Cheliferoidea</taxon>
        <taxon>Chernetidae</taxon>
        <taxon>Cordylochernes</taxon>
    </lineage>
</organism>
<evidence type="ECO:0000313" key="2">
    <source>
        <dbReference type="EMBL" id="UYV76386.1"/>
    </source>
</evidence>
<evidence type="ECO:0000256" key="1">
    <source>
        <dbReference type="SAM" id="MobiDB-lite"/>
    </source>
</evidence>
<feature type="compositionally biased region" description="Basic and acidic residues" evidence="1">
    <location>
        <begin position="8"/>
        <end position="18"/>
    </location>
</feature>
<protein>
    <submittedName>
        <fullName evidence="2">Uncharacterized protein</fullName>
    </submittedName>
</protein>
<dbReference type="PANTHER" id="PTHR46060:SF1">
    <property type="entry name" value="MARINER MOS1 TRANSPOSASE-LIKE PROTEIN"/>
    <property type="match status" value="1"/>
</dbReference>
<feature type="region of interest" description="Disordered" evidence="1">
    <location>
        <begin position="1"/>
        <end position="52"/>
    </location>
</feature>
<dbReference type="EMBL" id="CP092876">
    <property type="protein sequence ID" value="UYV76386.1"/>
    <property type="molecule type" value="Genomic_DNA"/>
</dbReference>
<name>A0ABY6L5F4_9ARAC</name>
<evidence type="ECO:0000313" key="3">
    <source>
        <dbReference type="Proteomes" id="UP001235939"/>
    </source>
</evidence>
<reference evidence="2 3" key="1">
    <citation type="submission" date="2022-01" db="EMBL/GenBank/DDBJ databases">
        <title>A chromosomal length assembly of Cordylochernes scorpioides.</title>
        <authorList>
            <person name="Zeh D."/>
            <person name="Zeh J."/>
        </authorList>
    </citation>
    <scope>NUCLEOTIDE SEQUENCE [LARGE SCALE GENOMIC DNA]</scope>
    <source>
        <strain evidence="2">IN4F17</strain>
        <tissue evidence="2">Whole Body</tissue>
    </source>
</reference>
<sequence>MSAAWPPKEQRRRDENARLVEGTSTTGAQRRRYREMGTAARRGRSNMRSAEREKENPKIYFFFSNMMTGDKTWVYLYDPETKVQSLEWNHSSSSKKIKFKVQRSSKELMATVFWDMRGVILINFQEKSLLVAPTT</sequence>
<dbReference type="Proteomes" id="UP001235939">
    <property type="component" value="Chromosome 14"/>
</dbReference>
<dbReference type="Gene3D" id="3.30.420.10">
    <property type="entry name" value="Ribonuclease H-like superfamily/Ribonuclease H"/>
    <property type="match status" value="1"/>
</dbReference>
<dbReference type="InterPro" id="IPR052709">
    <property type="entry name" value="Transposase-MT_Hybrid"/>
</dbReference>
<dbReference type="InterPro" id="IPR001888">
    <property type="entry name" value="Transposase_1"/>
</dbReference>
<dbReference type="Pfam" id="PF01359">
    <property type="entry name" value="Transposase_1"/>
    <property type="match status" value="1"/>
</dbReference>
<proteinExistence type="predicted"/>
<dbReference type="PANTHER" id="PTHR46060">
    <property type="entry name" value="MARINER MOS1 TRANSPOSASE-LIKE PROTEIN"/>
    <property type="match status" value="1"/>
</dbReference>
<gene>
    <name evidence="2" type="ORF">LAZ67_14000247</name>
</gene>